<dbReference type="Proteomes" id="UP001385951">
    <property type="component" value="Unassembled WGS sequence"/>
</dbReference>
<evidence type="ECO:0000256" key="6">
    <source>
        <dbReference type="PIRSR" id="PIRSR602081-1"/>
    </source>
</evidence>
<dbReference type="InterPro" id="IPR036134">
    <property type="entry name" value="Crypto/Photolyase_FAD-like_sf"/>
</dbReference>
<comment type="cofactor">
    <cofactor evidence="6">
        <name>FAD</name>
        <dbReference type="ChEBI" id="CHEBI:57692"/>
    </cofactor>
    <text evidence="6">Binds 1 FAD per subunit.</text>
</comment>
<dbReference type="InterPro" id="IPR006050">
    <property type="entry name" value="DNA_photolyase_N"/>
</dbReference>
<accession>A0AAW0GY60</accession>
<dbReference type="InterPro" id="IPR014729">
    <property type="entry name" value="Rossmann-like_a/b/a_fold"/>
</dbReference>
<dbReference type="SUPFAM" id="SSF52425">
    <property type="entry name" value="Cryptochrome/photolyase, N-terminal domain"/>
    <property type="match status" value="1"/>
</dbReference>
<dbReference type="Gene3D" id="1.25.40.80">
    <property type="match status" value="1"/>
</dbReference>
<comment type="similarity">
    <text evidence="2">Belongs to the DNA photolyase class-1 family.</text>
</comment>
<evidence type="ECO:0000256" key="2">
    <source>
        <dbReference type="ARBA" id="ARBA00005862"/>
    </source>
</evidence>
<feature type="binding site" evidence="6">
    <location>
        <position position="415"/>
    </location>
    <ligand>
        <name>FAD</name>
        <dbReference type="ChEBI" id="CHEBI:57692"/>
    </ligand>
</feature>
<keyword evidence="3 6" id="KW-0285">Flavoprotein</keyword>
<dbReference type="EMBL" id="JASBNA010000001">
    <property type="protein sequence ID" value="KAK7695928.1"/>
    <property type="molecule type" value="Genomic_DNA"/>
</dbReference>
<dbReference type="GO" id="GO:0032922">
    <property type="term" value="P:circadian regulation of gene expression"/>
    <property type="evidence" value="ECO:0007669"/>
    <property type="project" value="TreeGrafter"/>
</dbReference>
<dbReference type="AlphaFoldDB" id="A0AAW0GY60"/>
<dbReference type="Gene3D" id="3.40.50.620">
    <property type="entry name" value="HUPs"/>
    <property type="match status" value="1"/>
</dbReference>
<keyword evidence="4 6" id="KW-0274">FAD</keyword>
<evidence type="ECO:0000256" key="1">
    <source>
        <dbReference type="ARBA" id="ARBA00001932"/>
    </source>
</evidence>
<feature type="site" description="Electron transfer via tryptophanyl radical" evidence="7">
    <location>
        <position position="450"/>
    </location>
</feature>
<evidence type="ECO:0000256" key="8">
    <source>
        <dbReference type="SAM" id="MobiDB-lite"/>
    </source>
</evidence>
<dbReference type="PANTHER" id="PTHR11455">
    <property type="entry name" value="CRYPTOCHROME"/>
    <property type="match status" value="1"/>
</dbReference>
<evidence type="ECO:0000256" key="5">
    <source>
        <dbReference type="ARBA" id="ARBA00022991"/>
    </source>
</evidence>
<feature type="region of interest" description="Disordered" evidence="8">
    <location>
        <begin position="340"/>
        <end position="373"/>
    </location>
</feature>
<dbReference type="InterPro" id="IPR002081">
    <property type="entry name" value="Cryptochrome/DNA_photolyase_1"/>
</dbReference>
<feature type="binding site" evidence="6">
    <location>
        <begin position="516"/>
        <end position="518"/>
    </location>
    <ligand>
        <name>FAD</name>
        <dbReference type="ChEBI" id="CHEBI:57692"/>
    </ligand>
</feature>
<dbReference type="GO" id="GO:0003677">
    <property type="term" value="F:DNA binding"/>
    <property type="evidence" value="ECO:0007669"/>
    <property type="project" value="TreeGrafter"/>
</dbReference>
<feature type="region of interest" description="Disordered" evidence="8">
    <location>
        <begin position="18"/>
        <end position="45"/>
    </location>
</feature>
<dbReference type="GO" id="GO:0071949">
    <property type="term" value="F:FAD binding"/>
    <property type="evidence" value="ECO:0007669"/>
    <property type="project" value="TreeGrafter"/>
</dbReference>
<feature type="domain" description="Photolyase/cryptochrome alpha/beta" evidence="9">
    <location>
        <begin position="90"/>
        <end position="228"/>
    </location>
</feature>
<feature type="compositionally biased region" description="Polar residues" evidence="8">
    <location>
        <begin position="18"/>
        <end position="39"/>
    </location>
</feature>
<organism evidence="10 11">
    <name type="scientific">Cerrena zonata</name>
    <dbReference type="NCBI Taxonomy" id="2478898"/>
    <lineage>
        <taxon>Eukaryota</taxon>
        <taxon>Fungi</taxon>
        <taxon>Dikarya</taxon>
        <taxon>Basidiomycota</taxon>
        <taxon>Agaricomycotina</taxon>
        <taxon>Agaricomycetes</taxon>
        <taxon>Polyporales</taxon>
        <taxon>Cerrenaceae</taxon>
        <taxon>Cerrena</taxon>
    </lineage>
</organism>
<dbReference type="GO" id="GO:0003904">
    <property type="term" value="F:deoxyribodipyrimidine photo-lyase activity"/>
    <property type="evidence" value="ECO:0007669"/>
    <property type="project" value="TreeGrafter"/>
</dbReference>
<feature type="binding site" evidence="6">
    <location>
        <begin position="418"/>
        <end position="425"/>
    </location>
    <ligand>
        <name>FAD</name>
        <dbReference type="ChEBI" id="CHEBI:57692"/>
    </ligand>
</feature>
<dbReference type="InterPro" id="IPR036155">
    <property type="entry name" value="Crypto/Photolyase_N_sf"/>
</dbReference>
<feature type="binding site" evidence="6">
    <location>
        <position position="361"/>
    </location>
    <ligand>
        <name>FAD</name>
        <dbReference type="ChEBI" id="CHEBI:57692"/>
    </ligand>
</feature>
<feature type="binding site" evidence="6">
    <location>
        <begin position="373"/>
        <end position="377"/>
    </location>
    <ligand>
        <name>FAD</name>
        <dbReference type="ChEBI" id="CHEBI:57692"/>
    </ligand>
</feature>
<dbReference type="GO" id="GO:0005737">
    <property type="term" value="C:cytoplasm"/>
    <property type="evidence" value="ECO:0007669"/>
    <property type="project" value="TreeGrafter"/>
</dbReference>
<gene>
    <name evidence="10" type="ORF">QCA50_000567</name>
</gene>
<dbReference type="PROSITE" id="PS51645">
    <property type="entry name" value="PHR_CRY_ALPHA_BETA"/>
    <property type="match status" value="1"/>
</dbReference>
<dbReference type="FunFam" id="1.10.579.10:FF:000003">
    <property type="entry name" value="Deoxyribodipyrimidine photo-lyase"/>
    <property type="match status" value="1"/>
</dbReference>
<dbReference type="Pfam" id="PF03441">
    <property type="entry name" value="FAD_binding_7"/>
    <property type="match status" value="1"/>
</dbReference>
<evidence type="ECO:0000313" key="11">
    <source>
        <dbReference type="Proteomes" id="UP001385951"/>
    </source>
</evidence>
<dbReference type="GO" id="GO:0006139">
    <property type="term" value="P:nucleobase-containing compound metabolic process"/>
    <property type="evidence" value="ECO:0007669"/>
    <property type="project" value="UniProtKB-ARBA"/>
</dbReference>
<keyword evidence="5" id="KW-0157">Chromophore</keyword>
<protein>
    <recommendedName>
        <fullName evidence="9">Photolyase/cryptochrome alpha/beta domain-containing protein</fullName>
    </recommendedName>
</protein>
<name>A0AAW0GY60_9APHY</name>
<evidence type="ECO:0000256" key="7">
    <source>
        <dbReference type="PIRSR" id="PIRSR602081-2"/>
    </source>
</evidence>
<evidence type="ECO:0000256" key="3">
    <source>
        <dbReference type="ARBA" id="ARBA00022630"/>
    </source>
</evidence>
<feature type="site" description="Electron transfer via tryptophanyl radical" evidence="7">
    <location>
        <position position="526"/>
    </location>
</feature>
<proteinExistence type="inferred from homology"/>
<sequence>MRIRLLLSIMPKRARSSTMESQSVLAKAELSTSSRSTGAPTKKTRHDTKFLPNKIATAENAALADYAPPFRKLEELTKVCEKLKPPTGVCIVYWMRMEDLRVRDNRALSLASAQAVKDKVPLLALFVLSPQDYIAHDRSPRRIDFTLRNLQVIKDTLAKQHIPFHTTTHAARATLPEHVLSVLSGWKASHLFSNIEYEIDELRRDIKICELANQSQQVKCTFVHDRCVIAPGKVSTKEGKTYSVYTPFLRAWTPHLTDKPDPLARAPNPKPNDTSIHDHPIFGPLFNTPVPTHLEGFELKPDDVETMRTCWREGEDVAHEMLLRFLYTKSRTSQFAEVNPLAEGAKEPQKDPKKNSRIGKYNEDRDHVNADTTSRMSPYLSAGIISARACIRATMELSEGKKKVDVSRDTGIGRWVQEIAWRDFYIHVLANFPRVSMGRPYQEKFANVQWETNEEQFQAWKDGRTGVPIVDAAMRQGKKMGWMHNRVRMITTMYLVKDLMLDWRLGEQYFMEILIDGDLASNNGGWQWSASTGVDPVPYFRIFNPYTQSHKADPTGEYIRHFVPELANVRGDDVHQPSPNLAKKLNYPVPFVDHSEARARAIRRYKNPGEK</sequence>
<dbReference type="Pfam" id="PF00875">
    <property type="entry name" value="DNA_photolyase"/>
    <property type="match status" value="1"/>
</dbReference>
<feature type="compositionally biased region" description="Basic and acidic residues" evidence="8">
    <location>
        <begin position="344"/>
        <end position="369"/>
    </location>
</feature>
<dbReference type="Gene3D" id="1.10.579.10">
    <property type="entry name" value="DNA Cyclobutane Dipyrimidine Photolyase, subunit A, domain 3"/>
    <property type="match status" value="1"/>
</dbReference>
<evidence type="ECO:0000259" key="9">
    <source>
        <dbReference type="PROSITE" id="PS51645"/>
    </source>
</evidence>
<evidence type="ECO:0000313" key="10">
    <source>
        <dbReference type="EMBL" id="KAK7695928.1"/>
    </source>
</evidence>
<dbReference type="GO" id="GO:0006950">
    <property type="term" value="P:response to stress"/>
    <property type="evidence" value="ECO:0007669"/>
    <property type="project" value="UniProtKB-ARBA"/>
</dbReference>
<keyword evidence="11" id="KW-1185">Reference proteome</keyword>
<dbReference type="SUPFAM" id="SSF48173">
    <property type="entry name" value="Cryptochrome/photolyase FAD-binding domain"/>
    <property type="match status" value="1"/>
</dbReference>
<comment type="caution">
    <text evidence="10">The sequence shown here is derived from an EMBL/GenBank/DDBJ whole genome shotgun (WGS) entry which is preliminary data.</text>
</comment>
<feature type="site" description="Electron transfer via tryptophanyl radical" evidence="7">
    <location>
        <position position="503"/>
    </location>
</feature>
<comment type="cofactor">
    <cofactor evidence="1">
        <name>(6R)-5,10-methylene-5,6,7,8-tetrahydrofolate</name>
        <dbReference type="ChEBI" id="CHEBI:15636"/>
    </cofactor>
</comment>
<dbReference type="GO" id="GO:0043153">
    <property type="term" value="P:entrainment of circadian clock by photoperiod"/>
    <property type="evidence" value="ECO:0007669"/>
    <property type="project" value="TreeGrafter"/>
</dbReference>
<dbReference type="PANTHER" id="PTHR11455:SF18">
    <property type="entry name" value="SI:CH1073-390K14.1"/>
    <property type="match status" value="1"/>
</dbReference>
<reference evidence="10 11" key="1">
    <citation type="submission" date="2022-09" db="EMBL/GenBank/DDBJ databases">
        <authorList>
            <person name="Palmer J.M."/>
        </authorList>
    </citation>
    <scope>NUCLEOTIDE SEQUENCE [LARGE SCALE GENOMIC DNA]</scope>
    <source>
        <strain evidence="10 11">DSM 7382</strain>
    </source>
</reference>
<dbReference type="InterPro" id="IPR005101">
    <property type="entry name" value="Cryptochr/Photolyase_FAD-bd"/>
</dbReference>
<feature type="region of interest" description="Disordered" evidence="8">
    <location>
        <begin position="259"/>
        <end position="279"/>
    </location>
</feature>
<evidence type="ECO:0000256" key="4">
    <source>
        <dbReference type="ARBA" id="ARBA00022827"/>
    </source>
</evidence>
<dbReference type="GO" id="GO:0005634">
    <property type="term" value="C:nucleus"/>
    <property type="evidence" value="ECO:0007669"/>
    <property type="project" value="TreeGrafter"/>
</dbReference>